<dbReference type="KEGG" id="pcr:Pcryo_0119"/>
<sequence length="470" mass="53299">MSAETMDKNMPQSESNSFSDLAKESAVCVLIGHSIEAVTSAVVLASLGQQVHLYADQEILAQQLHQYGFEHHLQALWQMYTQQQHIVSYELPNNADRLIQLYEVADHSNTKAIEEQQKVNQPKSVILYWLFLDSVDSVWVEDDWITAFNHSQQQTQPFMMSGIKPLGTIDALSQRLKRAWVYYLPFVFLKDGDAYSSMLNPSLWLLGEKTSNSRHHLGMLQPLMQHARATHYANIATIEFARSSIMAMLATRVSFMNEMSRLADSQQVDIQQVSHIMGLDERVGSSYLQAGWGFGGNTLPTELLQLQQSSQAQSLAMPLLQSVIHINEDQKELIFRKFWQYFDGFIDNKTVMIWGGSYKAGSGRTAESAIHPLLALLWSYNIRTLVYSDKAQTELAALYKQQPLLELINNPYQKLNEAQAIFIISWLQENRLDIAKLNEQAMPVFDAQNALSRTQIDGLVGDYMGIGRAK</sequence>
<dbReference type="Proteomes" id="UP000002425">
    <property type="component" value="Chromosome"/>
</dbReference>
<dbReference type="SUPFAM" id="SSF52413">
    <property type="entry name" value="UDP-glucose/GDP-mannose dehydrogenase C-terminal domain"/>
    <property type="match status" value="1"/>
</dbReference>
<dbReference type="GO" id="GO:0016616">
    <property type="term" value="F:oxidoreductase activity, acting on the CH-OH group of donors, NAD or NADP as acceptor"/>
    <property type="evidence" value="ECO:0007669"/>
    <property type="project" value="InterPro"/>
</dbReference>
<keyword evidence="2 4" id="KW-0560">Oxidoreductase</keyword>
<dbReference type="PANTHER" id="PTHR43750:SF3">
    <property type="entry name" value="UDP-GLUCOSE 6-DEHYDROGENASE TUAD"/>
    <property type="match status" value="1"/>
</dbReference>
<dbReference type="STRING" id="335284.Pcryo_0119"/>
<dbReference type="Gene3D" id="1.20.5.100">
    <property type="entry name" value="Cytochrome c1, transmembrane anchor, C-terminal"/>
    <property type="match status" value="1"/>
</dbReference>
<dbReference type="AlphaFoldDB" id="Q1QEK0"/>
<organism evidence="4 5">
    <name type="scientific">Psychrobacter cryohalolentis (strain ATCC BAA-1226 / DSM 17306 / VKM B-2378 / K5)</name>
    <dbReference type="NCBI Taxonomy" id="335284"/>
    <lineage>
        <taxon>Bacteria</taxon>
        <taxon>Pseudomonadati</taxon>
        <taxon>Pseudomonadota</taxon>
        <taxon>Gammaproteobacteria</taxon>
        <taxon>Moraxellales</taxon>
        <taxon>Moraxellaceae</taxon>
        <taxon>Psychrobacter</taxon>
    </lineage>
</organism>
<dbReference type="eggNOG" id="COG1004">
    <property type="taxonomic scope" value="Bacteria"/>
</dbReference>
<dbReference type="InterPro" id="IPR008927">
    <property type="entry name" value="6-PGluconate_DH-like_C_sf"/>
</dbReference>
<dbReference type="SMART" id="SM00984">
    <property type="entry name" value="UDPG_MGDP_dh_C"/>
    <property type="match status" value="1"/>
</dbReference>
<reference evidence="4" key="1">
    <citation type="submission" date="2006-03" db="EMBL/GenBank/DDBJ databases">
        <title>Complete sequence of chromosome of Psychrobacter cryohalolentis K5.</title>
        <authorList>
            <consortium name="US DOE Joint Genome Institute"/>
            <person name="Copeland A."/>
            <person name="Lucas S."/>
            <person name="Lapidus A."/>
            <person name="Barry K."/>
            <person name="Detter J.C."/>
            <person name="Glavina del Rio T."/>
            <person name="Hammon N."/>
            <person name="Israni S."/>
            <person name="Dalin E."/>
            <person name="Tice H."/>
            <person name="Pitluck S."/>
            <person name="Brettin T."/>
            <person name="Bruce D."/>
            <person name="Han C."/>
            <person name="Tapia R."/>
            <person name="Sims D.R."/>
            <person name="Gilna P."/>
            <person name="Schmutz J."/>
            <person name="Larimer F."/>
            <person name="Land M."/>
            <person name="Hauser L."/>
            <person name="Kyrpides N."/>
            <person name="Kim E."/>
            <person name="Richardson P."/>
        </authorList>
    </citation>
    <scope>NUCLEOTIDE SEQUENCE</scope>
    <source>
        <strain evidence="4">K5</strain>
    </source>
</reference>
<dbReference type="PANTHER" id="PTHR43750">
    <property type="entry name" value="UDP-GLUCOSE 6-DEHYDROGENASE TUAD"/>
    <property type="match status" value="1"/>
</dbReference>
<evidence type="ECO:0000259" key="3">
    <source>
        <dbReference type="SMART" id="SM00984"/>
    </source>
</evidence>
<evidence type="ECO:0000256" key="1">
    <source>
        <dbReference type="ARBA" id="ARBA00015132"/>
    </source>
</evidence>
<dbReference type="InterPro" id="IPR036220">
    <property type="entry name" value="UDP-Glc/GDP-Man_DH_C_sf"/>
</dbReference>
<protein>
    <recommendedName>
        <fullName evidence="1">UDP-glucose 6-dehydrogenase</fullName>
    </recommendedName>
</protein>
<dbReference type="InterPro" id="IPR014026">
    <property type="entry name" value="UDP-Glc/GDP-Man_DH_dimer"/>
</dbReference>
<evidence type="ECO:0000313" key="5">
    <source>
        <dbReference type="Proteomes" id="UP000002425"/>
    </source>
</evidence>
<dbReference type="HOGENOM" id="CLU_650227_0_0_6"/>
<feature type="domain" description="UDP-glucose/GDP-mannose dehydrogenase C-terminal" evidence="3">
    <location>
        <begin position="352"/>
        <end position="453"/>
    </location>
</feature>
<dbReference type="RefSeq" id="WP_011512494.1">
    <property type="nucleotide sequence ID" value="NC_007969.1"/>
</dbReference>
<dbReference type="EMBL" id="CP000323">
    <property type="protein sequence ID" value="ABE73903.1"/>
    <property type="molecule type" value="Genomic_DNA"/>
</dbReference>
<keyword evidence="5" id="KW-1185">Reference proteome</keyword>
<proteinExistence type="predicted"/>
<gene>
    <name evidence="4" type="ordered locus">Pcryo_0119</name>
</gene>
<dbReference type="Gene3D" id="3.40.50.720">
    <property type="entry name" value="NAD(P)-binding Rossmann-like Domain"/>
    <property type="match status" value="1"/>
</dbReference>
<dbReference type="GO" id="GO:0051287">
    <property type="term" value="F:NAD binding"/>
    <property type="evidence" value="ECO:0007669"/>
    <property type="project" value="InterPro"/>
</dbReference>
<dbReference type="Pfam" id="PF00984">
    <property type="entry name" value="UDPG_MGDP_dh"/>
    <property type="match status" value="1"/>
</dbReference>
<dbReference type="InterPro" id="IPR014027">
    <property type="entry name" value="UDP-Glc/GDP-Man_DH_C"/>
</dbReference>
<name>Q1QEK0_PSYCK</name>
<dbReference type="SUPFAM" id="SSF48179">
    <property type="entry name" value="6-phosphogluconate dehydrogenase C-terminal domain-like"/>
    <property type="match status" value="1"/>
</dbReference>
<evidence type="ECO:0000256" key="2">
    <source>
        <dbReference type="ARBA" id="ARBA00023002"/>
    </source>
</evidence>
<accession>Q1QEK0</accession>
<evidence type="ECO:0000313" key="4">
    <source>
        <dbReference type="EMBL" id="ABE73903.1"/>
    </source>
</evidence>